<evidence type="ECO:0000313" key="1">
    <source>
        <dbReference type="EMBL" id="GEN51741.1"/>
    </source>
</evidence>
<dbReference type="Proteomes" id="UP000321886">
    <property type="component" value="Unassembled WGS sequence"/>
</dbReference>
<keyword evidence="2" id="KW-1185">Reference proteome</keyword>
<protein>
    <submittedName>
        <fullName evidence="1">Uncharacterized protein</fullName>
    </submittedName>
</protein>
<accession>A0A511WMH5</accession>
<evidence type="ECO:0000313" key="2">
    <source>
        <dbReference type="Proteomes" id="UP000321886"/>
    </source>
</evidence>
<sequence length="47" mass="5503">MGTFEERWDRLAFPRSVVRFLRKVDIDPSIILSKVEHGIEATVIFDL</sequence>
<name>A0A511WMH5_9BACI</name>
<dbReference type="EMBL" id="BJYD01000001">
    <property type="protein sequence ID" value="GEN51741.1"/>
    <property type="molecule type" value="Genomic_DNA"/>
</dbReference>
<reference evidence="1 2" key="1">
    <citation type="submission" date="2019-07" db="EMBL/GenBank/DDBJ databases">
        <title>Whole genome shotgun sequence of Halobacillus faecis NBRC 103569.</title>
        <authorList>
            <person name="Hosoyama A."/>
            <person name="Uohara A."/>
            <person name="Ohji S."/>
            <person name="Ichikawa N."/>
        </authorList>
    </citation>
    <scope>NUCLEOTIDE SEQUENCE [LARGE SCALE GENOMIC DNA]</scope>
    <source>
        <strain evidence="1 2">NBRC 103569</strain>
    </source>
</reference>
<comment type="caution">
    <text evidence="1">The sequence shown here is derived from an EMBL/GenBank/DDBJ whole genome shotgun (WGS) entry which is preliminary data.</text>
</comment>
<organism evidence="1 2">
    <name type="scientific">Halobacillus faecis</name>
    <dbReference type="NCBI Taxonomy" id="360184"/>
    <lineage>
        <taxon>Bacteria</taxon>
        <taxon>Bacillati</taxon>
        <taxon>Bacillota</taxon>
        <taxon>Bacilli</taxon>
        <taxon>Bacillales</taxon>
        <taxon>Bacillaceae</taxon>
        <taxon>Halobacillus</taxon>
    </lineage>
</organism>
<proteinExistence type="predicted"/>
<dbReference type="AlphaFoldDB" id="A0A511WMH5"/>
<gene>
    <name evidence="1" type="ORF">HFA01_00030</name>
</gene>